<dbReference type="PANTHER" id="PTHR30086:SF20">
    <property type="entry name" value="ARGININE EXPORTER PROTEIN ARGO-RELATED"/>
    <property type="match status" value="1"/>
</dbReference>
<keyword evidence="3 6" id="KW-0812">Transmembrane</keyword>
<dbReference type="KEGG" id="ati:AL072_19970"/>
<keyword evidence="5 6" id="KW-0472">Membrane</keyword>
<proteinExistence type="predicted"/>
<evidence type="ECO:0000256" key="2">
    <source>
        <dbReference type="ARBA" id="ARBA00022475"/>
    </source>
</evidence>
<dbReference type="RefSeq" id="WP_045584551.1">
    <property type="nucleotide sequence ID" value="NZ_CP012403.1"/>
</dbReference>
<evidence type="ECO:0000256" key="4">
    <source>
        <dbReference type="ARBA" id="ARBA00022989"/>
    </source>
</evidence>
<evidence type="ECO:0000256" key="6">
    <source>
        <dbReference type="SAM" id="Phobius"/>
    </source>
</evidence>
<evidence type="ECO:0000313" key="7">
    <source>
        <dbReference type="EMBL" id="ALG73341.1"/>
    </source>
</evidence>
<name>A0AAC8W1T6_9PROT</name>
<dbReference type="Pfam" id="PF01810">
    <property type="entry name" value="LysE"/>
    <property type="match status" value="1"/>
</dbReference>
<gene>
    <name evidence="7" type="ORF">AL072_19970</name>
</gene>
<reference evidence="8" key="1">
    <citation type="submission" date="2015-12" db="EMBL/GenBank/DDBJ databases">
        <title>Complete Genome Sequence of Azospirillum thiophilum BV-S.</title>
        <authorList>
            <person name="Fomenkov A."/>
            <person name="Vincze T."/>
            <person name="Grabovich M."/>
            <person name="Dubinina G."/>
            <person name="Orlova M."/>
            <person name="Belousova E."/>
            <person name="Roberts R.J."/>
        </authorList>
    </citation>
    <scope>NUCLEOTIDE SEQUENCE [LARGE SCALE GENOMIC DNA]</scope>
    <source>
        <strain evidence="8">BV-S</strain>
    </source>
</reference>
<dbReference type="InterPro" id="IPR001123">
    <property type="entry name" value="LeuE-type"/>
</dbReference>
<feature type="transmembrane region" description="Helical" evidence="6">
    <location>
        <begin position="41"/>
        <end position="65"/>
    </location>
</feature>
<dbReference type="GO" id="GO:0015171">
    <property type="term" value="F:amino acid transmembrane transporter activity"/>
    <property type="evidence" value="ECO:0007669"/>
    <property type="project" value="TreeGrafter"/>
</dbReference>
<evidence type="ECO:0000256" key="5">
    <source>
        <dbReference type="ARBA" id="ARBA00023136"/>
    </source>
</evidence>
<sequence>MDPILAFVSIVAAIAVGAASPGPSFVLVARTSIAVSRRAGLATALGMGIGGVCFASLALLGLHTLLSHVGWLYAALKLAGGAYLLYLAFRIWRGASEALVVDGDSRTAPAGSIARPLLFGLLTQLRNPKTALVYGSIFAALMPADPPFWLFASLPPAIFLIEAGWYAIVAAAFSAGSPRGAYLRSKHWIDRAAAAAIGVLGARLVADAVPPP</sequence>
<keyword evidence="4 6" id="KW-1133">Transmembrane helix</keyword>
<evidence type="ECO:0000256" key="3">
    <source>
        <dbReference type="ARBA" id="ARBA00022692"/>
    </source>
</evidence>
<dbReference type="AlphaFoldDB" id="A0AAC8W1T6"/>
<evidence type="ECO:0000313" key="8">
    <source>
        <dbReference type="Proteomes" id="UP000069935"/>
    </source>
</evidence>
<keyword evidence="2" id="KW-1003">Cell membrane</keyword>
<feature type="transmembrane region" description="Helical" evidence="6">
    <location>
        <begin position="71"/>
        <end position="89"/>
    </location>
</feature>
<dbReference type="EMBL" id="CP012403">
    <property type="protein sequence ID" value="ALG73341.1"/>
    <property type="molecule type" value="Genomic_DNA"/>
</dbReference>
<comment type="subcellular location">
    <subcellularLocation>
        <location evidence="1">Cell membrane</location>
        <topology evidence="1">Multi-pass membrane protein</topology>
    </subcellularLocation>
</comment>
<organism evidence="7 8">
    <name type="scientific">Azospirillum thiophilum</name>
    <dbReference type="NCBI Taxonomy" id="528244"/>
    <lineage>
        <taxon>Bacteria</taxon>
        <taxon>Pseudomonadati</taxon>
        <taxon>Pseudomonadota</taxon>
        <taxon>Alphaproteobacteria</taxon>
        <taxon>Rhodospirillales</taxon>
        <taxon>Azospirillaceae</taxon>
        <taxon>Azospirillum</taxon>
    </lineage>
</organism>
<dbReference type="PANTHER" id="PTHR30086">
    <property type="entry name" value="ARGININE EXPORTER PROTEIN ARGO"/>
    <property type="match status" value="1"/>
</dbReference>
<dbReference type="GO" id="GO:0005886">
    <property type="term" value="C:plasma membrane"/>
    <property type="evidence" value="ECO:0007669"/>
    <property type="project" value="UniProtKB-SubCell"/>
</dbReference>
<feature type="transmembrane region" description="Helical" evidence="6">
    <location>
        <begin position="157"/>
        <end position="176"/>
    </location>
</feature>
<feature type="transmembrane region" description="Helical" evidence="6">
    <location>
        <begin position="6"/>
        <end position="29"/>
    </location>
</feature>
<dbReference type="Proteomes" id="UP000069935">
    <property type="component" value="Chromosome 3"/>
</dbReference>
<protein>
    <submittedName>
        <fullName evidence="7">Threonine transporter</fullName>
    </submittedName>
</protein>
<feature type="transmembrane region" description="Helical" evidence="6">
    <location>
        <begin position="131"/>
        <end position="151"/>
    </location>
</feature>
<reference evidence="7 8" key="2">
    <citation type="journal article" date="2016" name="Genome Announc.">
        <title>Complete Genome Sequence of a Strain of Azospirillum thiophilum Isolated from a Sulfide Spring.</title>
        <authorList>
            <person name="Fomenkov A."/>
            <person name="Vincze T."/>
            <person name="Grabovich M."/>
            <person name="Anton B.P."/>
            <person name="Dubinina G."/>
            <person name="Orlova M."/>
            <person name="Belousova E."/>
            <person name="Roberts R.J."/>
        </authorList>
    </citation>
    <scope>NUCLEOTIDE SEQUENCE [LARGE SCALE GENOMIC DNA]</scope>
    <source>
        <strain evidence="7 8">BV-S</strain>
    </source>
</reference>
<keyword evidence="8" id="KW-1185">Reference proteome</keyword>
<evidence type="ECO:0000256" key="1">
    <source>
        <dbReference type="ARBA" id="ARBA00004651"/>
    </source>
</evidence>
<accession>A0AAC8W1T6</accession>